<evidence type="ECO:0000313" key="2">
    <source>
        <dbReference type="EMBL" id="KAJ9168433.1"/>
    </source>
</evidence>
<gene>
    <name evidence="2" type="ORF">P3X46_019958</name>
</gene>
<evidence type="ECO:0000313" key="3">
    <source>
        <dbReference type="Proteomes" id="UP001174677"/>
    </source>
</evidence>
<reference evidence="2" key="1">
    <citation type="journal article" date="2023" name="Plant Biotechnol. J.">
        <title>Chromosome-level wild Hevea brasiliensis genome provides new tools for genomic-assisted breeding and valuable loci to elevate rubber yield.</title>
        <authorList>
            <person name="Cheng H."/>
            <person name="Song X."/>
            <person name="Hu Y."/>
            <person name="Wu T."/>
            <person name="Yang Q."/>
            <person name="An Z."/>
            <person name="Feng S."/>
            <person name="Deng Z."/>
            <person name="Wu W."/>
            <person name="Zeng X."/>
            <person name="Tu M."/>
            <person name="Wang X."/>
            <person name="Huang H."/>
        </authorList>
    </citation>
    <scope>NUCLEOTIDE SEQUENCE</scope>
    <source>
        <strain evidence="2">MT/VB/25A 57/8</strain>
    </source>
</reference>
<feature type="compositionally biased region" description="Low complexity" evidence="1">
    <location>
        <begin position="66"/>
        <end position="80"/>
    </location>
</feature>
<dbReference type="EMBL" id="JARPOI010000011">
    <property type="protein sequence ID" value="KAJ9168433.1"/>
    <property type="molecule type" value="Genomic_DNA"/>
</dbReference>
<accession>A0ABQ9LMB6</accession>
<sequence>MQIVKVCGICLGLGHATDMCPTLQEDELMQHANAVGNYGQPQCRYDPFSNTYNPIWRDHPNLSYGNQPVQNQYQQQRPQVNQPPSPPSNQGMSLDEIVKAFASNTQWFQQETRNSIQNIERQISQLALSVSKLEAQGSGKLPSQAVTNPRENASAIVLQSGKEVDNQTPHESMKKKKQGAKEYEVEVNTEPKLNKVNNSVLPPFPYRLAKAKKEEQEKEILETFRKVEVNILLLDAIKQVPRYAKFLKELCTTRRKLRNNEKISVWKMCQH</sequence>
<dbReference type="Proteomes" id="UP001174677">
    <property type="component" value="Chromosome 11"/>
</dbReference>
<feature type="region of interest" description="Disordered" evidence="1">
    <location>
        <begin position="61"/>
        <end position="92"/>
    </location>
</feature>
<proteinExistence type="predicted"/>
<comment type="caution">
    <text evidence="2">The sequence shown here is derived from an EMBL/GenBank/DDBJ whole genome shotgun (WGS) entry which is preliminary data.</text>
</comment>
<evidence type="ECO:0000256" key="1">
    <source>
        <dbReference type="SAM" id="MobiDB-lite"/>
    </source>
</evidence>
<evidence type="ECO:0008006" key="4">
    <source>
        <dbReference type="Google" id="ProtNLM"/>
    </source>
</evidence>
<organism evidence="2 3">
    <name type="scientific">Hevea brasiliensis</name>
    <name type="common">Para rubber tree</name>
    <name type="synonym">Siphonia brasiliensis</name>
    <dbReference type="NCBI Taxonomy" id="3981"/>
    <lineage>
        <taxon>Eukaryota</taxon>
        <taxon>Viridiplantae</taxon>
        <taxon>Streptophyta</taxon>
        <taxon>Embryophyta</taxon>
        <taxon>Tracheophyta</taxon>
        <taxon>Spermatophyta</taxon>
        <taxon>Magnoliopsida</taxon>
        <taxon>eudicotyledons</taxon>
        <taxon>Gunneridae</taxon>
        <taxon>Pentapetalae</taxon>
        <taxon>rosids</taxon>
        <taxon>fabids</taxon>
        <taxon>Malpighiales</taxon>
        <taxon>Euphorbiaceae</taxon>
        <taxon>Crotonoideae</taxon>
        <taxon>Micrandreae</taxon>
        <taxon>Hevea</taxon>
    </lineage>
</organism>
<protein>
    <recommendedName>
        <fullName evidence="4">Retrotransposon gag protein</fullName>
    </recommendedName>
</protein>
<name>A0ABQ9LMB6_HEVBR</name>
<keyword evidence="3" id="KW-1185">Reference proteome</keyword>